<evidence type="ECO:0000256" key="6">
    <source>
        <dbReference type="ARBA" id="ARBA00023063"/>
    </source>
</evidence>
<dbReference type="InterPro" id="IPR039355">
    <property type="entry name" value="Transcription_factor_GATA"/>
</dbReference>
<dbReference type="PANTHER" id="PTHR10071:SF281">
    <property type="entry name" value="BOX A-BINDING FACTOR-RELATED"/>
    <property type="match status" value="1"/>
</dbReference>
<dbReference type="PANTHER" id="PTHR10071">
    <property type="entry name" value="TRANSCRIPTION FACTOR GATA FAMILY MEMBER"/>
    <property type="match status" value="1"/>
</dbReference>
<dbReference type="Gene3D" id="3.30.50.10">
    <property type="entry name" value="Erythroid Transcription Factor GATA-1, subunit A"/>
    <property type="match status" value="1"/>
</dbReference>
<dbReference type="CDD" id="cd00202">
    <property type="entry name" value="ZnF_GATA"/>
    <property type="match status" value="1"/>
</dbReference>
<comment type="caution">
    <text evidence="12">The sequence shown here is derived from an EMBL/GenBank/DDBJ whole genome shotgun (WGS) entry which is preliminary data.</text>
</comment>
<feature type="compositionally biased region" description="Basic and acidic residues" evidence="10">
    <location>
        <begin position="42"/>
        <end position="72"/>
    </location>
</feature>
<feature type="region of interest" description="Disordered" evidence="10">
    <location>
        <begin position="1"/>
        <end position="72"/>
    </location>
</feature>
<dbReference type="EMBL" id="JASGXD010000015">
    <property type="protein sequence ID" value="KAK6001045.1"/>
    <property type="molecule type" value="Genomic_DNA"/>
</dbReference>
<keyword evidence="8" id="KW-0539">Nucleus</keyword>
<dbReference type="Pfam" id="PF08550">
    <property type="entry name" value="GATA_AreA"/>
    <property type="match status" value="1"/>
</dbReference>
<dbReference type="SMART" id="SM00401">
    <property type="entry name" value="ZnF_GATA"/>
    <property type="match status" value="1"/>
</dbReference>
<dbReference type="PRINTS" id="PR00619">
    <property type="entry name" value="GATAZNFINGER"/>
</dbReference>
<organism evidence="12 13">
    <name type="scientific">Aureobasidium pullulans</name>
    <name type="common">Black yeast</name>
    <name type="synonym">Pullularia pullulans</name>
    <dbReference type="NCBI Taxonomy" id="5580"/>
    <lineage>
        <taxon>Eukaryota</taxon>
        <taxon>Fungi</taxon>
        <taxon>Dikarya</taxon>
        <taxon>Ascomycota</taxon>
        <taxon>Pezizomycotina</taxon>
        <taxon>Dothideomycetes</taxon>
        <taxon>Dothideomycetidae</taxon>
        <taxon>Dothideales</taxon>
        <taxon>Saccotheciaceae</taxon>
        <taxon>Aureobasidium</taxon>
    </lineage>
</organism>
<dbReference type="InterPro" id="IPR000679">
    <property type="entry name" value="Znf_GATA"/>
</dbReference>
<evidence type="ECO:0000256" key="9">
    <source>
        <dbReference type="PROSITE-ProRule" id="PRU00094"/>
    </source>
</evidence>
<evidence type="ECO:0000256" key="3">
    <source>
        <dbReference type="ARBA" id="ARBA00022771"/>
    </source>
</evidence>
<evidence type="ECO:0000256" key="1">
    <source>
        <dbReference type="ARBA" id="ARBA00004123"/>
    </source>
</evidence>
<evidence type="ECO:0000256" key="5">
    <source>
        <dbReference type="ARBA" id="ARBA00023015"/>
    </source>
</evidence>
<dbReference type="SUPFAM" id="SSF57716">
    <property type="entry name" value="Glucocorticoid receptor-like (DNA-binding domain)"/>
    <property type="match status" value="1"/>
</dbReference>
<evidence type="ECO:0000313" key="12">
    <source>
        <dbReference type="EMBL" id="KAK6001045.1"/>
    </source>
</evidence>
<feature type="region of interest" description="Disordered" evidence="10">
    <location>
        <begin position="258"/>
        <end position="283"/>
    </location>
</feature>
<feature type="compositionally biased region" description="Basic and acidic residues" evidence="10">
    <location>
        <begin position="574"/>
        <end position="583"/>
    </location>
</feature>
<feature type="compositionally biased region" description="Low complexity" evidence="10">
    <location>
        <begin position="15"/>
        <end position="34"/>
    </location>
</feature>
<evidence type="ECO:0000256" key="4">
    <source>
        <dbReference type="ARBA" id="ARBA00022833"/>
    </source>
</evidence>
<evidence type="ECO:0000256" key="7">
    <source>
        <dbReference type="ARBA" id="ARBA00023163"/>
    </source>
</evidence>
<evidence type="ECO:0000313" key="13">
    <source>
        <dbReference type="Proteomes" id="UP001341245"/>
    </source>
</evidence>
<feature type="compositionally biased region" description="Low complexity" evidence="10">
    <location>
        <begin position="732"/>
        <end position="751"/>
    </location>
</feature>
<sequence>MTSPRTFAPNMAEMTAHSSSTTSSAVQSLTSASTLDSPTESSARRALRDSVFESATWREPDGETPEELQRKDPLGTQIWKLYSKTKNTLPNSERMENLTWRMMSMNLRRAQQQSRLAHAYQQQRANAPSGIAQLRQSAEAQSHSQSQSLSQAQTQSQSHPHFAIPANDHMNLDDFIVPSSIASPVSQPSPPASFDPSTTIDSKATPTGIPIRRHQQLQEEAQDDFIARASAPSVAPTAVNKTTDEFGYIQRHVRKTSIDERRPPKRRADCSPQVPPVTTGMPNDALLNNYSLDSTAYNPTNTHAQVPFGLDTFAFDTGANSTNNDPLLTSAGPFQSNFNFSPVGSPMMANGPYTNMFNQSVMSNNYCSPPQSSYQSRVSTPQPIPEHEPVFFNTSSSVDLRHHAHMSSYTSQQPTPVASMQPSYIFSPNNDNMFSQISAPDPSTSFTQPSSFSMSGHVDPTEVLSTAMSLPRGDNMFTFGADSDNEDDETNFGDRNNFIMQTDFSPMEDPSVGEYQWESGLASGQFNSLPARYAGPPARKGVTIGHTEMIPSPQEWNVGSLGRTHGSAASVSEIRNRGNDPRLKKIPRTSSTPNAAAMAAQHGIFSVRPQSSPSSPPESSTGFSSVAPSRPGSPKPGDNGLPTTCTNCFTQTTPLWRRNPEGHPLCNACGLFLKLHGVVRPLSLKTDVIKKRNRGGAGSTTIGPSSSRSKKAASRKNSVAHTPATTPKPTQDADSPSTAAGSSTTANTPTTQINPVIAPKTTVVPIAPGPPKPQMPATGPAPTRMVAPKRQRKQSKVGSSPQEIEMGEADDISVSNKPKELSQPPPPAFTTAQQPNMMTNNGSSGSMVSSPSGMPAGPQEWEWLTMSL</sequence>
<accession>A0ABR0TAK9</accession>
<keyword evidence="3 9" id="KW-0863">Zinc-finger</keyword>
<dbReference type="PROSITE" id="PS50114">
    <property type="entry name" value="GATA_ZN_FINGER_2"/>
    <property type="match status" value="1"/>
</dbReference>
<feature type="region of interest" description="Disordered" evidence="10">
    <location>
        <begin position="550"/>
        <end position="595"/>
    </location>
</feature>
<feature type="compositionally biased region" description="Polar residues" evidence="10">
    <location>
        <begin position="111"/>
        <end position="126"/>
    </location>
</feature>
<keyword evidence="6" id="KW-0534">Nitrate assimilation</keyword>
<feature type="compositionally biased region" description="Low complexity" evidence="10">
    <location>
        <begin position="829"/>
        <end position="858"/>
    </location>
</feature>
<dbReference type="Proteomes" id="UP001341245">
    <property type="component" value="Unassembled WGS sequence"/>
</dbReference>
<keyword evidence="2" id="KW-0479">Metal-binding</keyword>
<gene>
    <name evidence="12" type="ORF">QM012_003128</name>
</gene>
<keyword evidence="7" id="KW-0804">Transcription</keyword>
<dbReference type="InterPro" id="IPR013088">
    <property type="entry name" value="Znf_NHR/GATA"/>
</dbReference>
<feature type="region of interest" description="Disordered" evidence="10">
    <location>
        <begin position="181"/>
        <end position="209"/>
    </location>
</feature>
<feature type="region of interest" description="Disordered" evidence="10">
    <location>
        <begin position="111"/>
        <end position="166"/>
    </location>
</feature>
<dbReference type="Pfam" id="PF00320">
    <property type="entry name" value="GATA"/>
    <property type="match status" value="1"/>
</dbReference>
<feature type="compositionally biased region" description="Basic and acidic residues" evidence="10">
    <location>
        <begin position="258"/>
        <end position="269"/>
    </location>
</feature>
<feature type="domain" description="GATA-type" evidence="11">
    <location>
        <begin position="639"/>
        <end position="692"/>
    </location>
</feature>
<dbReference type="PROSITE" id="PS00344">
    <property type="entry name" value="GATA_ZN_FINGER_1"/>
    <property type="match status" value="1"/>
</dbReference>
<evidence type="ECO:0000259" key="11">
    <source>
        <dbReference type="PROSITE" id="PS50114"/>
    </source>
</evidence>
<feature type="compositionally biased region" description="Low complexity" evidence="10">
    <location>
        <begin position="136"/>
        <end position="158"/>
    </location>
</feature>
<feature type="compositionally biased region" description="Low complexity" evidence="10">
    <location>
        <begin position="607"/>
        <end position="625"/>
    </location>
</feature>
<feature type="compositionally biased region" description="Polar residues" evidence="10">
    <location>
        <begin position="717"/>
        <end position="729"/>
    </location>
</feature>
<evidence type="ECO:0000256" key="10">
    <source>
        <dbReference type="SAM" id="MobiDB-lite"/>
    </source>
</evidence>
<dbReference type="InterPro" id="IPR013860">
    <property type="entry name" value="AreA_GATA"/>
</dbReference>
<name>A0ABR0TAK9_AURPU</name>
<keyword evidence="13" id="KW-1185">Reference proteome</keyword>
<evidence type="ECO:0000256" key="2">
    <source>
        <dbReference type="ARBA" id="ARBA00022723"/>
    </source>
</evidence>
<feature type="region of interest" description="Disordered" evidence="10">
    <location>
        <begin position="690"/>
        <end position="868"/>
    </location>
</feature>
<keyword evidence="5" id="KW-0805">Transcription regulation</keyword>
<reference evidence="12 13" key="1">
    <citation type="submission" date="2023-11" db="EMBL/GenBank/DDBJ databases">
        <title>Draft genome sequence and annotation of the polyextremotolerant black yeast-like fungus Aureobasidium pullulans NRRL 62042.</title>
        <authorList>
            <person name="Dielentheis-Frenken M.R.E."/>
            <person name="Wibberg D."/>
            <person name="Blank L.M."/>
            <person name="Tiso T."/>
        </authorList>
    </citation>
    <scope>NUCLEOTIDE SEQUENCE [LARGE SCALE GENOMIC DNA]</scope>
    <source>
        <strain evidence="12 13">NRRL 62042</strain>
    </source>
</reference>
<proteinExistence type="predicted"/>
<feature type="compositionally biased region" description="Polar residues" evidence="10">
    <location>
        <begin position="195"/>
        <end position="205"/>
    </location>
</feature>
<feature type="region of interest" description="Disordered" evidence="10">
    <location>
        <begin position="607"/>
        <end position="641"/>
    </location>
</feature>
<keyword evidence="4" id="KW-0862">Zinc</keyword>
<evidence type="ECO:0000256" key="8">
    <source>
        <dbReference type="ARBA" id="ARBA00023242"/>
    </source>
</evidence>
<comment type="subcellular location">
    <subcellularLocation>
        <location evidence="1">Nucleus</location>
    </subcellularLocation>
</comment>
<protein>
    <recommendedName>
        <fullName evidence="11">GATA-type domain-containing protein</fullName>
    </recommendedName>
</protein>